<keyword evidence="3" id="KW-1185">Reference proteome</keyword>
<keyword evidence="1" id="KW-0812">Transmembrane</keyword>
<accession>A0ABW4FPN7</accession>
<keyword evidence="1" id="KW-0472">Membrane</keyword>
<evidence type="ECO:0000256" key="1">
    <source>
        <dbReference type="SAM" id="Phobius"/>
    </source>
</evidence>
<feature type="transmembrane region" description="Helical" evidence="1">
    <location>
        <begin position="96"/>
        <end position="120"/>
    </location>
</feature>
<feature type="transmembrane region" description="Helical" evidence="1">
    <location>
        <begin position="141"/>
        <end position="164"/>
    </location>
</feature>
<gene>
    <name evidence="2" type="ORF">ACFSCY_23665</name>
</gene>
<feature type="transmembrane region" description="Helical" evidence="1">
    <location>
        <begin position="62"/>
        <end position="84"/>
    </location>
</feature>
<proteinExistence type="predicted"/>
<feature type="transmembrane region" description="Helical" evidence="1">
    <location>
        <begin position="251"/>
        <end position="272"/>
    </location>
</feature>
<feature type="transmembrane region" description="Helical" evidence="1">
    <location>
        <begin position="184"/>
        <end position="202"/>
    </location>
</feature>
<protein>
    <submittedName>
        <fullName evidence="2">Uncharacterized protein</fullName>
    </submittedName>
</protein>
<dbReference type="Proteomes" id="UP001597145">
    <property type="component" value="Unassembled WGS sequence"/>
</dbReference>
<dbReference type="RefSeq" id="WP_343986515.1">
    <property type="nucleotide sequence ID" value="NZ_BAAAJG010000027.1"/>
</dbReference>
<keyword evidence="1" id="KW-1133">Transmembrane helix</keyword>
<name>A0ABW4FPN7_9PSEU</name>
<organism evidence="2 3">
    <name type="scientific">Pseudonocardia aurantiaca</name>
    <dbReference type="NCBI Taxonomy" id="75290"/>
    <lineage>
        <taxon>Bacteria</taxon>
        <taxon>Bacillati</taxon>
        <taxon>Actinomycetota</taxon>
        <taxon>Actinomycetes</taxon>
        <taxon>Pseudonocardiales</taxon>
        <taxon>Pseudonocardiaceae</taxon>
        <taxon>Pseudonocardia</taxon>
    </lineage>
</organism>
<reference evidence="3" key="1">
    <citation type="journal article" date="2019" name="Int. J. Syst. Evol. Microbiol.">
        <title>The Global Catalogue of Microorganisms (GCM) 10K type strain sequencing project: providing services to taxonomists for standard genome sequencing and annotation.</title>
        <authorList>
            <consortium name="The Broad Institute Genomics Platform"/>
            <consortium name="The Broad Institute Genome Sequencing Center for Infectious Disease"/>
            <person name="Wu L."/>
            <person name="Ma J."/>
        </authorList>
    </citation>
    <scope>NUCLEOTIDE SEQUENCE [LARGE SCALE GENOMIC DNA]</scope>
    <source>
        <strain evidence="3">JCM 12165</strain>
    </source>
</reference>
<feature type="transmembrane region" description="Helical" evidence="1">
    <location>
        <begin position="27"/>
        <end position="50"/>
    </location>
</feature>
<comment type="caution">
    <text evidence="2">The sequence shown here is derived from an EMBL/GenBank/DDBJ whole genome shotgun (WGS) entry which is preliminary data.</text>
</comment>
<evidence type="ECO:0000313" key="2">
    <source>
        <dbReference type="EMBL" id="MFD1532429.1"/>
    </source>
</evidence>
<feature type="transmembrane region" description="Helical" evidence="1">
    <location>
        <begin position="214"/>
        <end position="239"/>
    </location>
</feature>
<dbReference type="EMBL" id="JBHUCP010000018">
    <property type="protein sequence ID" value="MFD1532429.1"/>
    <property type="molecule type" value="Genomic_DNA"/>
</dbReference>
<evidence type="ECO:0000313" key="3">
    <source>
        <dbReference type="Proteomes" id="UP001597145"/>
    </source>
</evidence>
<sequence length="282" mass="29957">MVTSMAAAPPGCVPPRLDFEIAQTAGFYSQLAGVLSGFAFAALLFLVTSSSQWATRDDDLKLTLRLVVAVFVSLVLTSLSYAMLAGDTANGGRAASIQLVVASGFISAGVALLLLVYRVLDDLEAARVVPSEVGASTLGALRFLLAHALPVILIVTLLGGIGDYSDIHFACRPGSLLSRPELELVGRLCVVVVIVLPLFAYVDGFRYLSSRRTILAIQWLARSAVGLGGLATALGFVLSAVLAPEETVPEWAIVPAVVTPTVFLLCVSVHMIRTRWRYVKRT</sequence>